<dbReference type="InterPro" id="IPR013155">
    <property type="entry name" value="M/V/L/I-tRNA-synth_anticd-bd"/>
</dbReference>
<keyword evidence="7 10" id="KW-0030">Aminoacyl-tRNA synthetase</keyword>
<feature type="binding site" evidence="10">
    <location>
        <position position="562"/>
    </location>
    <ligand>
        <name>L-isoleucyl-5'-AMP</name>
        <dbReference type="ChEBI" id="CHEBI:178002"/>
    </ligand>
</feature>
<dbReference type="SUPFAM" id="SSF52374">
    <property type="entry name" value="Nucleotidylyl transferase"/>
    <property type="match status" value="1"/>
</dbReference>
<dbReference type="KEGG" id="dat:HRM2_24890"/>
<comment type="domain">
    <text evidence="10">IleRS has two distinct active sites: one for aminoacylation and one for editing. The misactivated valine is translocated from the active site to the editing site, which sterically excludes the correctly activated isoleucine. The single editing site contains two valyl binding pockets, one specific for each substrate (Val-AMP or Val-tRNA(Ile)).</text>
</comment>
<dbReference type="PROSITE" id="PS00178">
    <property type="entry name" value="AA_TRNA_LIGASE_I"/>
    <property type="match status" value="1"/>
</dbReference>
<feature type="short sequence motif" description="'KMSKS' region" evidence="10">
    <location>
        <begin position="603"/>
        <end position="607"/>
    </location>
</feature>
<dbReference type="GO" id="GO:0008270">
    <property type="term" value="F:zinc ion binding"/>
    <property type="evidence" value="ECO:0007669"/>
    <property type="project" value="UniProtKB-UniRule"/>
</dbReference>
<evidence type="ECO:0000256" key="6">
    <source>
        <dbReference type="ARBA" id="ARBA00022917"/>
    </source>
</evidence>
<dbReference type="InterPro" id="IPR023585">
    <property type="entry name" value="Ile-tRNA-ligase_type1"/>
</dbReference>
<dbReference type="Gene3D" id="1.10.10.830">
    <property type="entry name" value="Ile-tRNA synthetase CP2 domain-like"/>
    <property type="match status" value="1"/>
</dbReference>
<dbReference type="HAMAP" id="MF_02002">
    <property type="entry name" value="Ile_tRNA_synth_type1"/>
    <property type="match status" value="1"/>
</dbReference>
<dbReference type="InterPro" id="IPR009008">
    <property type="entry name" value="Val/Leu/Ile-tRNA-synth_edit"/>
</dbReference>
<dbReference type="OrthoDB" id="9810365at2"/>
<protein>
    <recommendedName>
        <fullName evidence="10">Isoleucine--tRNA ligase</fullName>
        <ecNumber evidence="10">6.1.1.5</ecNumber>
    </recommendedName>
    <alternativeName>
        <fullName evidence="10">Isoleucyl-tRNA synthetase</fullName>
        <shortName evidence="10">IleRS</shortName>
    </alternativeName>
</protein>
<comment type="catalytic activity">
    <reaction evidence="9 10">
        <text>tRNA(Ile) + L-isoleucine + ATP = L-isoleucyl-tRNA(Ile) + AMP + diphosphate</text>
        <dbReference type="Rhea" id="RHEA:11060"/>
        <dbReference type="Rhea" id="RHEA-COMP:9666"/>
        <dbReference type="Rhea" id="RHEA-COMP:9695"/>
        <dbReference type="ChEBI" id="CHEBI:30616"/>
        <dbReference type="ChEBI" id="CHEBI:33019"/>
        <dbReference type="ChEBI" id="CHEBI:58045"/>
        <dbReference type="ChEBI" id="CHEBI:78442"/>
        <dbReference type="ChEBI" id="CHEBI:78528"/>
        <dbReference type="ChEBI" id="CHEBI:456215"/>
        <dbReference type="EC" id="6.1.1.5"/>
    </reaction>
</comment>
<dbReference type="Pfam" id="PF00133">
    <property type="entry name" value="tRNA-synt_1"/>
    <property type="match status" value="1"/>
</dbReference>
<evidence type="ECO:0000256" key="3">
    <source>
        <dbReference type="ARBA" id="ARBA00022598"/>
    </source>
</evidence>
<dbReference type="GO" id="GO:0004822">
    <property type="term" value="F:isoleucine-tRNA ligase activity"/>
    <property type="evidence" value="ECO:0007669"/>
    <property type="project" value="UniProtKB-UniRule"/>
</dbReference>
<feature type="binding site" evidence="10">
    <location>
        <position position="921"/>
    </location>
    <ligand>
        <name>Zn(2+)</name>
        <dbReference type="ChEBI" id="CHEBI:29105"/>
    </ligand>
</feature>
<keyword evidence="14" id="KW-1185">Reference proteome</keyword>
<dbReference type="SUPFAM" id="SSF50677">
    <property type="entry name" value="ValRS/IleRS/LeuRS editing domain"/>
    <property type="match status" value="1"/>
</dbReference>
<dbReference type="RefSeq" id="WP_015904348.1">
    <property type="nucleotide sequence ID" value="NC_012108.1"/>
</dbReference>
<evidence type="ECO:0000256" key="7">
    <source>
        <dbReference type="ARBA" id="ARBA00023146"/>
    </source>
</evidence>
<organism evidence="13 14">
    <name type="scientific">Desulforapulum autotrophicum (strain ATCC 43914 / DSM 3382 / VKM B-1955 / HRM2)</name>
    <name type="common">Desulfobacterium autotrophicum</name>
    <dbReference type="NCBI Taxonomy" id="177437"/>
    <lineage>
        <taxon>Bacteria</taxon>
        <taxon>Pseudomonadati</taxon>
        <taxon>Thermodesulfobacteriota</taxon>
        <taxon>Desulfobacteria</taxon>
        <taxon>Desulfobacterales</taxon>
        <taxon>Desulfobacteraceae</taxon>
        <taxon>Desulforapulum</taxon>
    </lineage>
</organism>
<dbReference type="PRINTS" id="PR00984">
    <property type="entry name" value="TRNASYNTHILE"/>
</dbReference>
<dbReference type="EC" id="6.1.1.5" evidence="10"/>
<comment type="similarity">
    <text evidence="1 10">Belongs to the class-I aminoacyl-tRNA synthetase family. IleS type 1 subfamily.</text>
</comment>
<keyword evidence="5 10" id="KW-0067">ATP-binding</keyword>
<dbReference type="Pfam" id="PF08264">
    <property type="entry name" value="Anticodon_1"/>
    <property type="match status" value="1"/>
</dbReference>
<reference evidence="13 14" key="1">
    <citation type="journal article" date="2009" name="Environ. Microbiol.">
        <title>Genome sequence of Desulfobacterium autotrophicum HRM2, a marine sulfate reducer oxidizing organic carbon completely to carbon dioxide.</title>
        <authorList>
            <person name="Strittmatter A.W."/>
            <person name="Liesegang H."/>
            <person name="Rabus R."/>
            <person name="Decker I."/>
            <person name="Amann J."/>
            <person name="Andres S."/>
            <person name="Henne A."/>
            <person name="Fricke W.F."/>
            <person name="Martinez-Arias R."/>
            <person name="Bartels D."/>
            <person name="Goesmann A."/>
            <person name="Krause L."/>
            <person name="Puehler A."/>
            <person name="Klenk H.P."/>
            <person name="Richter M."/>
            <person name="Schuler M."/>
            <person name="Gloeckner F.O."/>
            <person name="Meyerdierks A."/>
            <person name="Gottschalk G."/>
            <person name="Amann R."/>
        </authorList>
    </citation>
    <scope>NUCLEOTIDE SEQUENCE [LARGE SCALE GENOMIC DNA]</scope>
    <source>
        <strain evidence="14">ATCC 43914 / DSM 3382 / HRM2</strain>
    </source>
</reference>
<dbReference type="InterPro" id="IPR001412">
    <property type="entry name" value="aa-tRNA-synth_I_CS"/>
</dbReference>
<dbReference type="PANTHER" id="PTHR42765:SF1">
    <property type="entry name" value="ISOLEUCINE--TRNA LIGASE, MITOCHONDRIAL"/>
    <property type="match status" value="1"/>
</dbReference>
<keyword evidence="10" id="KW-0479">Metal-binding</keyword>
<evidence type="ECO:0000256" key="2">
    <source>
        <dbReference type="ARBA" id="ARBA00022490"/>
    </source>
</evidence>
<dbReference type="GO" id="GO:0006428">
    <property type="term" value="P:isoleucyl-tRNA aminoacylation"/>
    <property type="evidence" value="ECO:0007669"/>
    <property type="project" value="UniProtKB-UniRule"/>
</dbReference>
<dbReference type="InterPro" id="IPR002300">
    <property type="entry name" value="aa-tRNA-synth_Ia"/>
</dbReference>
<dbReference type="Proteomes" id="UP000000442">
    <property type="component" value="Chromosome"/>
</dbReference>
<evidence type="ECO:0000313" key="14">
    <source>
        <dbReference type="Proteomes" id="UP000000442"/>
    </source>
</evidence>
<dbReference type="InterPro" id="IPR014729">
    <property type="entry name" value="Rossmann-like_a/b/a_fold"/>
</dbReference>
<dbReference type="EMBL" id="CP001087">
    <property type="protein sequence ID" value="ACN15583.1"/>
    <property type="molecule type" value="Genomic_DNA"/>
</dbReference>
<evidence type="ECO:0000256" key="10">
    <source>
        <dbReference type="HAMAP-Rule" id="MF_02002"/>
    </source>
</evidence>
<dbReference type="GO" id="GO:0005829">
    <property type="term" value="C:cytosol"/>
    <property type="evidence" value="ECO:0007669"/>
    <property type="project" value="TreeGrafter"/>
</dbReference>
<dbReference type="FunFam" id="1.10.730.20:FF:000001">
    <property type="entry name" value="Isoleucine--tRNA ligase"/>
    <property type="match status" value="1"/>
</dbReference>
<comment type="function">
    <text evidence="8 10">Catalyzes the attachment of isoleucine to tRNA(Ile). As IleRS can inadvertently accommodate and process structurally similar amino acids such as valine, to avoid such errors it has two additional distinct tRNA(Ile)-dependent editing activities. One activity is designated as 'pretransfer' editing and involves the hydrolysis of activated Val-AMP. The other activity is designated 'posttransfer' editing and involves deacylation of mischarged Val-tRNA(Ile).</text>
</comment>
<dbReference type="PANTHER" id="PTHR42765">
    <property type="entry name" value="SOLEUCYL-TRNA SYNTHETASE"/>
    <property type="match status" value="1"/>
</dbReference>
<dbReference type="SUPFAM" id="SSF47323">
    <property type="entry name" value="Anticodon-binding domain of a subclass of class I aminoacyl-tRNA synthetases"/>
    <property type="match status" value="1"/>
</dbReference>
<evidence type="ECO:0000256" key="4">
    <source>
        <dbReference type="ARBA" id="ARBA00022741"/>
    </source>
</evidence>
<dbReference type="CDD" id="cd07960">
    <property type="entry name" value="Anticodon_Ia_Ile_BEm"/>
    <property type="match status" value="1"/>
</dbReference>
<dbReference type="Gene3D" id="1.10.730.20">
    <property type="match status" value="1"/>
</dbReference>
<sequence length="936" mass="105253">MDYKKTLNLPSTKFAMKANLANREPAQLDAWEASGLYQKIRQSSKGKPKFILHDGPPYANGHLHIGHAINKILKDIIIRSKQMAGFDAPYVPGWDCHGLPIEHNVDKKLGSKKADMTPVQVRQACREYAKGFVDIQREEFKRFGVAGEWDEPYLTMNKAYEARIAKECGEFALQGDMFLGKKPIYWCCSCQTALAEAEIEYKDIGSPSIYVKFAVKDDLSRLLPALKDKETSFVIWTTTPWTIPANLGVCLHPEFIYSAVETQNHGVLILAKELVEQVMATFNIDTYTNLGDLDAKDLENTKCSHPLYGRDSLVILGEHVTLEAGTGCVHTAPGHGADDHVVGLKYGLEPYSPVLDNGCFSDDVEEFKGQFIFKANKGIVERLDNLGALIKQENITHSYPHCWRCKKPVIFRATPQWFISMDKLDLRKKSLAEIDNVNWIPAWGKARIYSMIENRPDWCLSRQRSWGVPIPVFHCESCGEIYVTRESVDKIHSLFTAHSSDIWFEWEAKDLMPEGAVCKSCGKDKFTKDHNILDVWFDSGVSHAAVLEEREGLERPADLYLEGSDQHRGWFHSSLLTAVGRTGKAPYKSVLTHGFVVDSQGKKMSKSVGNVVAPEKIIKAHGADILRLWVASADYRDDVRISDNIVNQLSDAYRRIRNTCRFMLGNLSDFNPAVDARPVENMEGLDRFILHRLNQVLERCLGAYDTYEFHTIHHSLHNFCVVDLSAFYLDIIKDRLYTSPATDTARRDAQTAMYLILDSITRLMAPILPFTAEEIWTYMPEVQGRPESVHLAHRPNANPAWTNKALADDWEKIRELRAEVTKALEEARTAKLIGHPLDAAILIKTPTQALGDLLREFSEDLRDIFIVSAAEVTDTLEGDTFVSSEIKGLAVKVAKASGKKCDRCWKYDLTVGAESCSEGACKRCSSALEKIAAIEG</sequence>
<feature type="short sequence motif" description="'HIGH' region" evidence="10">
    <location>
        <begin position="57"/>
        <end position="67"/>
    </location>
</feature>
<accession>C0QGT4</accession>
<evidence type="ECO:0000256" key="1">
    <source>
        <dbReference type="ARBA" id="ARBA00006887"/>
    </source>
</evidence>
<dbReference type="eggNOG" id="COG0060">
    <property type="taxonomic scope" value="Bacteria"/>
</dbReference>
<feature type="binding site" evidence="10">
    <location>
        <position position="901"/>
    </location>
    <ligand>
        <name>Zn(2+)</name>
        <dbReference type="ChEBI" id="CHEBI:29105"/>
    </ligand>
</feature>
<comment type="subunit">
    <text evidence="10">Monomer.</text>
</comment>
<evidence type="ECO:0000256" key="5">
    <source>
        <dbReference type="ARBA" id="ARBA00022840"/>
    </source>
</evidence>
<dbReference type="GO" id="GO:0000049">
    <property type="term" value="F:tRNA binding"/>
    <property type="evidence" value="ECO:0007669"/>
    <property type="project" value="InterPro"/>
</dbReference>
<name>C0QGT4_DESAH</name>
<dbReference type="STRING" id="177437.HRM2_24890"/>
<evidence type="ECO:0000259" key="12">
    <source>
        <dbReference type="Pfam" id="PF08264"/>
    </source>
</evidence>
<dbReference type="InterPro" id="IPR009080">
    <property type="entry name" value="tRNAsynth_Ia_anticodon-bd"/>
</dbReference>
<keyword evidence="6 10" id="KW-0648">Protein biosynthesis</keyword>
<feature type="domain" description="Aminoacyl-tRNA synthetase class Ia" evidence="11">
    <location>
        <begin position="28"/>
        <end position="642"/>
    </location>
</feature>
<dbReference type="Gene3D" id="3.40.50.620">
    <property type="entry name" value="HUPs"/>
    <property type="match status" value="2"/>
</dbReference>
<proteinExistence type="inferred from homology"/>
<dbReference type="HOGENOM" id="CLU_001493_7_0_7"/>
<dbReference type="InterPro" id="IPR050081">
    <property type="entry name" value="Ile-tRNA_ligase"/>
</dbReference>
<keyword evidence="3 10" id="KW-0436">Ligase</keyword>
<feature type="binding site" evidence="10">
    <location>
        <position position="606"/>
    </location>
    <ligand>
        <name>ATP</name>
        <dbReference type="ChEBI" id="CHEBI:30616"/>
    </ligand>
</feature>
<dbReference type="AlphaFoldDB" id="C0QGT4"/>
<keyword evidence="2 10" id="KW-0963">Cytoplasm</keyword>
<gene>
    <name evidence="10 13" type="primary">ileS</name>
    <name evidence="13" type="ordered locus">HRM2_24890</name>
</gene>
<dbReference type="InterPro" id="IPR033708">
    <property type="entry name" value="Anticodon_Ile_BEm"/>
</dbReference>
<dbReference type="GO" id="GO:0002161">
    <property type="term" value="F:aminoacyl-tRNA deacylase activity"/>
    <property type="evidence" value="ECO:0007669"/>
    <property type="project" value="InterPro"/>
</dbReference>
<dbReference type="CDD" id="cd00818">
    <property type="entry name" value="IleRS_core"/>
    <property type="match status" value="1"/>
</dbReference>
<evidence type="ECO:0000256" key="8">
    <source>
        <dbReference type="ARBA" id="ARBA00025217"/>
    </source>
</evidence>
<dbReference type="GO" id="GO:0005524">
    <property type="term" value="F:ATP binding"/>
    <property type="evidence" value="ECO:0007669"/>
    <property type="project" value="UniProtKB-UniRule"/>
</dbReference>
<comment type="subcellular location">
    <subcellularLocation>
        <location evidence="10">Cytoplasm</location>
    </subcellularLocation>
</comment>
<evidence type="ECO:0000259" key="11">
    <source>
        <dbReference type="Pfam" id="PF00133"/>
    </source>
</evidence>
<dbReference type="NCBIfam" id="TIGR00392">
    <property type="entry name" value="ileS"/>
    <property type="match status" value="1"/>
</dbReference>
<comment type="cofactor">
    <cofactor evidence="10">
        <name>Zn(2+)</name>
        <dbReference type="ChEBI" id="CHEBI:29105"/>
    </cofactor>
    <text evidence="10">Binds 1 zinc ion per subunit.</text>
</comment>
<feature type="binding site" evidence="10">
    <location>
        <position position="904"/>
    </location>
    <ligand>
        <name>Zn(2+)</name>
        <dbReference type="ChEBI" id="CHEBI:29105"/>
    </ligand>
</feature>
<keyword evidence="4 10" id="KW-0547">Nucleotide-binding</keyword>
<evidence type="ECO:0000313" key="13">
    <source>
        <dbReference type="EMBL" id="ACN15583.1"/>
    </source>
</evidence>
<keyword evidence="10" id="KW-0862">Zinc</keyword>
<evidence type="ECO:0000256" key="9">
    <source>
        <dbReference type="ARBA" id="ARBA00048359"/>
    </source>
</evidence>
<feature type="binding site" evidence="10">
    <location>
        <position position="924"/>
    </location>
    <ligand>
        <name>Zn(2+)</name>
        <dbReference type="ChEBI" id="CHEBI:29105"/>
    </ligand>
</feature>
<dbReference type="InterPro" id="IPR002301">
    <property type="entry name" value="Ile-tRNA-ligase"/>
</dbReference>
<feature type="domain" description="Methionyl/Valyl/Leucyl/Isoleucyl-tRNA synthetase anticodon-binding" evidence="12">
    <location>
        <begin position="686"/>
        <end position="840"/>
    </location>
</feature>